<dbReference type="EMBL" id="JASVWF010000004">
    <property type="protein sequence ID" value="MDL5158110.1"/>
    <property type="molecule type" value="Genomic_DNA"/>
</dbReference>
<comment type="caution">
    <text evidence="3">The sequence shown here is derived from an EMBL/GenBank/DDBJ whole genome shotgun (WGS) entry which is preliminary data.</text>
</comment>
<evidence type="ECO:0000256" key="2">
    <source>
        <dbReference type="SAM" id="Phobius"/>
    </source>
</evidence>
<evidence type="ECO:0000313" key="4">
    <source>
        <dbReference type="Proteomes" id="UP001231924"/>
    </source>
</evidence>
<evidence type="ECO:0000313" key="3">
    <source>
        <dbReference type="EMBL" id="MDL5158110.1"/>
    </source>
</evidence>
<feature type="transmembrane region" description="Helical" evidence="2">
    <location>
        <begin position="77"/>
        <end position="98"/>
    </location>
</feature>
<dbReference type="Proteomes" id="UP001231924">
    <property type="component" value="Unassembled WGS sequence"/>
</dbReference>
<evidence type="ECO:0000256" key="1">
    <source>
        <dbReference type="SAM" id="MobiDB-lite"/>
    </source>
</evidence>
<accession>A0ABT7MBS1</accession>
<dbReference type="RefSeq" id="WP_286054629.1">
    <property type="nucleotide sequence ID" value="NZ_JASVWF010000004.1"/>
</dbReference>
<sequence length="147" mass="15472">MTSTSEPGTTEPEADPDPDGRGATGAATFALVVAGMALVSAWTGWGGMVLGLVALVAAVVALMRVRSGRASGRGKPLAALGVAIIAVVIGTAIEWPTIESAVTYLHASQARTLDECMRQAINEKEQHVCKSQHLDEYRARYPDRLDP</sequence>
<keyword evidence="2" id="KW-0812">Transmembrane</keyword>
<proteinExistence type="predicted"/>
<keyword evidence="2" id="KW-1133">Transmembrane helix</keyword>
<name>A0ABT7MBS1_9PSEU</name>
<feature type="compositionally biased region" description="Low complexity" evidence="1">
    <location>
        <begin position="1"/>
        <end position="11"/>
    </location>
</feature>
<gene>
    <name evidence="3" type="ORF">QRT03_19225</name>
</gene>
<feature type="transmembrane region" description="Helical" evidence="2">
    <location>
        <begin position="45"/>
        <end position="65"/>
    </location>
</feature>
<keyword evidence="4" id="KW-1185">Reference proteome</keyword>
<feature type="region of interest" description="Disordered" evidence="1">
    <location>
        <begin position="1"/>
        <end position="21"/>
    </location>
</feature>
<keyword evidence="2" id="KW-0472">Membrane</keyword>
<reference evidence="3 4" key="1">
    <citation type="submission" date="2023-06" db="EMBL/GenBank/DDBJ databases">
        <title>Actinomycetospora Odt1-22.</title>
        <authorList>
            <person name="Supong K."/>
        </authorList>
    </citation>
    <scope>NUCLEOTIDE SEQUENCE [LARGE SCALE GENOMIC DNA]</scope>
    <source>
        <strain evidence="3 4">Odt1-22</strain>
    </source>
</reference>
<organism evidence="3 4">
    <name type="scientific">Actinomycetospora termitidis</name>
    <dbReference type="NCBI Taxonomy" id="3053470"/>
    <lineage>
        <taxon>Bacteria</taxon>
        <taxon>Bacillati</taxon>
        <taxon>Actinomycetota</taxon>
        <taxon>Actinomycetes</taxon>
        <taxon>Pseudonocardiales</taxon>
        <taxon>Pseudonocardiaceae</taxon>
        <taxon>Actinomycetospora</taxon>
    </lineage>
</organism>
<protein>
    <recommendedName>
        <fullName evidence="5">DUF4190 domain-containing protein</fullName>
    </recommendedName>
</protein>
<evidence type="ECO:0008006" key="5">
    <source>
        <dbReference type="Google" id="ProtNLM"/>
    </source>
</evidence>